<feature type="compositionally biased region" description="Low complexity" evidence="6">
    <location>
        <begin position="18"/>
        <end position="35"/>
    </location>
</feature>
<dbReference type="PANTHER" id="PTHR21242:SF0">
    <property type="entry name" value="TRANSCRIPTION INITIATION FACTOR TFIID SUBUNIT 10"/>
    <property type="match status" value="1"/>
</dbReference>
<comment type="subcellular location">
    <subcellularLocation>
        <location evidence="1">Nucleus</location>
    </subcellularLocation>
</comment>
<evidence type="ECO:0008006" key="9">
    <source>
        <dbReference type="Google" id="ProtNLM"/>
    </source>
</evidence>
<dbReference type="GO" id="GO:0000124">
    <property type="term" value="C:SAGA complex"/>
    <property type="evidence" value="ECO:0007669"/>
    <property type="project" value="TreeGrafter"/>
</dbReference>
<feature type="compositionally biased region" description="Polar residues" evidence="6">
    <location>
        <begin position="84"/>
        <end position="112"/>
    </location>
</feature>
<keyword evidence="4" id="KW-0539">Nucleus</keyword>
<protein>
    <recommendedName>
        <fullName evidence="9">Transcription initiation factor TFIID subunit 10</fullName>
    </recommendedName>
</protein>
<feature type="compositionally biased region" description="Polar residues" evidence="6">
    <location>
        <begin position="36"/>
        <end position="52"/>
    </location>
</feature>
<dbReference type="InterPro" id="IPR003923">
    <property type="entry name" value="TAF10"/>
</dbReference>
<evidence type="ECO:0000256" key="1">
    <source>
        <dbReference type="ARBA" id="ARBA00004123"/>
    </source>
</evidence>
<dbReference type="GeneID" id="28971990"/>
<evidence type="ECO:0000256" key="6">
    <source>
        <dbReference type="SAM" id="MobiDB-lite"/>
    </source>
</evidence>
<keyword evidence="2" id="KW-0805">Transcription regulation</keyword>
<feature type="compositionally biased region" description="Low complexity" evidence="6">
    <location>
        <begin position="56"/>
        <end position="77"/>
    </location>
</feature>
<dbReference type="RefSeq" id="XP_065825447.1">
    <property type="nucleotide sequence ID" value="XM_065969375.1"/>
</dbReference>
<feature type="region of interest" description="Disordered" evidence="6">
    <location>
        <begin position="1"/>
        <end position="158"/>
    </location>
</feature>
<reference evidence="7" key="1">
    <citation type="submission" date="2013-07" db="EMBL/GenBank/DDBJ databases">
        <authorList>
            <consortium name="The Broad Institute Genome Sequencing Platform"/>
            <person name="Cuomo C."/>
            <person name="Litvintseva A."/>
            <person name="Chen Y."/>
            <person name="Heitman J."/>
            <person name="Sun S."/>
            <person name="Springer D."/>
            <person name="Dromer F."/>
            <person name="Young S.K."/>
            <person name="Zeng Q."/>
            <person name="Gargeya S."/>
            <person name="Fitzgerald M."/>
            <person name="Abouelleil A."/>
            <person name="Alvarado L."/>
            <person name="Berlin A.M."/>
            <person name="Chapman S.B."/>
            <person name="Dewar J."/>
            <person name="Goldberg J."/>
            <person name="Griggs A."/>
            <person name="Gujja S."/>
            <person name="Hansen M."/>
            <person name="Howarth C."/>
            <person name="Imamovic A."/>
            <person name="Larimer J."/>
            <person name="McCowan C."/>
            <person name="Murphy C."/>
            <person name="Pearson M."/>
            <person name="Priest M."/>
            <person name="Roberts A."/>
            <person name="Saif S."/>
            <person name="Shea T."/>
            <person name="Sykes S."/>
            <person name="Wortman J."/>
            <person name="Nusbaum C."/>
            <person name="Birren B."/>
        </authorList>
    </citation>
    <scope>NUCLEOTIDE SEQUENCE</scope>
    <source>
        <strain evidence="7">CBS 10117</strain>
    </source>
</reference>
<evidence type="ECO:0000256" key="2">
    <source>
        <dbReference type="ARBA" id="ARBA00023015"/>
    </source>
</evidence>
<comment type="similarity">
    <text evidence="5">Belongs to the TAF10 family.</text>
</comment>
<proteinExistence type="inferred from homology"/>
<dbReference type="GO" id="GO:0016251">
    <property type="term" value="F:RNA polymerase II general transcription initiation factor activity"/>
    <property type="evidence" value="ECO:0007669"/>
    <property type="project" value="TreeGrafter"/>
</dbReference>
<dbReference type="KEGG" id="kdj:28971990"/>
<name>A0AAJ8KUR5_9TREE</name>
<evidence type="ECO:0000256" key="3">
    <source>
        <dbReference type="ARBA" id="ARBA00023163"/>
    </source>
</evidence>
<dbReference type="CDD" id="cd07982">
    <property type="entry name" value="HFD_TAF10"/>
    <property type="match status" value="1"/>
</dbReference>
<reference evidence="7" key="2">
    <citation type="submission" date="2024-02" db="EMBL/GenBank/DDBJ databases">
        <title>Comparative genomics of Cryptococcus and Kwoniella reveals pathogenesis evolution and contrasting modes of karyotype evolution via chromosome fusion or intercentromeric recombination.</title>
        <authorList>
            <person name="Coelho M.A."/>
            <person name="David-Palma M."/>
            <person name="Shea T."/>
            <person name="Bowers K."/>
            <person name="McGinley-Smith S."/>
            <person name="Mohammad A.W."/>
            <person name="Gnirke A."/>
            <person name="Yurkov A.M."/>
            <person name="Nowrousian M."/>
            <person name="Sun S."/>
            <person name="Cuomo C.A."/>
            <person name="Heitman J."/>
        </authorList>
    </citation>
    <scope>NUCLEOTIDE SEQUENCE</scope>
    <source>
        <strain evidence="7">CBS 10117</strain>
    </source>
</reference>
<evidence type="ECO:0000313" key="7">
    <source>
        <dbReference type="EMBL" id="WWC63845.1"/>
    </source>
</evidence>
<feature type="compositionally biased region" description="Polar residues" evidence="6">
    <location>
        <begin position="1"/>
        <end position="12"/>
    </location>
</feature>
<dbReference type="GO" id="GO:0005669">
    <property type="term" value="C:transcription factor TFIID complex"/>
    <property type="evidence" value="ECO:0007669"/>
    <property type="project" value="TreeGrafter"/>
</dbReference>
<evidence type="ECO:0000313" key="8">
    <source>
        <dbReference type="Proteomes" id="UP000078595"/>
    </source>
</evidence>
<feature type="compositionally biased region" description="Basic and acidic residues" evidence="6">
    <location>
        <begin position="116"/>
        <end position="128"/>
    </location>
</feature>
<gene>
    <name evidence="7" type="ORF">I303_106450</name>
</gene>
<dbReference type="PANTHER" id="PTHR21242">
    <property type="entry name" value="TRANSCRIPTION INITIATION FACTOR TFIID SUBUNIT 10"/>
    <property type="match status" value="1"/>
</dbReference>
<keyword evidence="8" id="KW-1185">Reference proteome</keyword>
<dbReference type="AlphaFoldDB" id="A0AAJ8KUR5"/>
<sequence length="295" mass="31568">MSESTLPTTSPAQGEGSGSTATGSTNNATSSSSTEVTQTNNEQIPNGSSTNAEAGPSSTSATAPAQTQDQNTSQNQSQDEDVNMENSDNNNPQPTNTLNVDGRTSTSQSNGNPPKGELHPPVEEREKGASGSGEGEGQEGRGAQSHPHGAEEEDTRPDLTELFAAKREEELARRDRSLVDFLSMLDGYKPLIPEEVTEYYLQRSGFECSDPRLKRLLSLSAQKFISDLSRDAYHFAKLRVNGTNAGGRGRPVAGVDRNRVVLTMDDLSLALGEHGVNVKKPDYCKVPQSSEGKKN</sequence>
<accession>A0AAJ8KUR5</accession>
<organism evidence="7 8">
    <name type="scientific">Kwoniella dejecticola CBS 10117</name>
    <dbReference type="NCBI Taxonomy" id="1296121"/>
    <lineage>
        <taxon>Eukaryota</taxon>
        <taxon>Fungi</taxon>
        <taxon>Dikarya</taxon>
        <taxon>Basidiomycota</taxon>
        <taxon>Agaricomycotina</taxon>
        <taxon>Tremellomycetes</taxon>
        <taxon>Tremellales</taxon>
        <taxon>Cryptococcaceae</taxon>
        <taxon>Kwoniella</taxon>
    </lineage>
</organism>
<keyword evidence="3" id="KW-0804">Transcription</keyword>
<dbReference type="EMBL" id="CP144537">
    <property type="protein sequence ID" value="WWC63845.1"/>
    <property type="molecule type" value="Genomic_DNA"/>
</dbReference>
<dbReference type="Pfam" id="PF03540">
    <property type="entry name" value="TAF10"/>
    <property type="match status" value="1"/>
</dbReference>
<dbReference type="Proteomes" id="UP000078595">
    <property type="component" value="Chromosome 8"/>
</dbReference>
<evidence type="ECO:0000256" key="5">
    <source>
        <dbReference type="ARBA" id="ARBA00025730"/>
    </source>
</evidence>
<dbReference type="PRINTS" id="PR01443">
    <property type="entry name" value="TFIID30KDSUB"/>
</dbReference>
<evidence type="ECO:0000256" key="4">
    <source>
        <dbReference type="ARBA" id="ARBA00023242"/>
    </source>
</evidence>
<dbReference type="GO" id="GO:1990841">
    <property type="term" value="F:promoter-specific chromatin binding"/>
    <property type="evidence" value="ECO:0007669"/>
    <property type="project" value="TreeGrafter"/>
</dbReference>
<dbReference type="GO" id="GO:0006367">
    <property type="term" value="P:transcription initiation at RNA polymerase II promoter"/>
    <property type="evidence" value="ECO:0007669"/>
    <property type="project" value="TreeGrafter"/>
</dbReference>